<dbReference type="GO" id="GO:0019843">
    <property type="term" value="F:rRNA binding"/>
    <property type="evidence" value="ECO:0007669"/>
    <property type="project" value="UniProtKB-UniRule"/>
</dbReference>
<evidence type="ECO:0000313" key="10">
    <source>
        <dbReference type="Proteomes" id="UP000070174"/>
    </source>
</evidence>
<dbReference type="Pfam" id="PF01281">
    <property type="entry name" value="Ribosomal_L9_N"/>
    <property type="match status" value="1"/>
</dbReference>
<comment type="function">
    <text evidence="7">Binds to the 23S rRNA.</text>
</comment>
<protein>
    <recommendedName>
        <fullName evidence="6 7">Large ribosomal subunit protein bL9</fullName>
    </recommendedName>
</protein>
<dbReference type="InterPro" id="IPR036791">
    <property type="entry name" value="Ribosomal_bL9_C_sf"/>
</dbReference>
<keyword evidence="5 7" id="KW-0687">Ribonucleoprotein</keyword>
<dbReference type="InterPro" id="IPR020069">
    <property type="entry name" value="Ribosomal_bL9_C"/>
</dbReference>
<dbReference type="PANTHER" id="PTHR21368">
    <property type="entry name" value="50S RIBOSOMAL PROTEIN L9"/>
    <property type="match status" value="1"/>
</dbReference>
<dbReference type="Gene3D" id="3.40.5.10">
    <property type="entry name" value="Ribosomal protein L9, N-terminal domain"/>
    <property type="match status" value="1"/>
</dbReference>
<dbReference type="InterPro" id="IPR020070">
    <property type="entry name" value="Ribosomal_bL9_N"/>
</dbReference>
<dbReference type="Gene3D" id="3.10.430.100">
    <property type="entry name" value="Ribosomal protein L9, C-terminal domain"/>
    <property type="match status" value="1"/>
</dbReference>
<evidence type="ECO:0000313" key="9">
    <source>
        <dbReference type="EMBL" id="KXA28882.1"/>
    </source>
</evidence>
<organism evidence="9">
    <name type="scientific">Peptoniphilus harei</name>
    <dbReference type="NCBI Taxonomy" id="54005"/>
    <lineage>
        <taxon>Bacteria</taxon>
        <taxon>Bacillati</taxon>
        <taxon>Bacillota</taxon>
        <taxon>Tissierellia</taxon>
        <taxon>Tissierellales</taxon>
        <taxon>Peptoniphilaceae</taxon>
        <taxon>Peptoniphilus</taxon>
    </lineage>
</organism>
<evidence type="ECO:0000256" key="6">
    <source>
        <dbReference type="ARBA" id="ARBA00035292"/>
    </source>
</evidence>
<dbReference type="GO" id="GO:0006412">
    <property type="term" value="P:translation"/>
    <property type="evidence" value="ECO:0007669"/>
    <property type="project" value="UniProtKB-UniRule"/>
</dbReference>
<comment type="similarity">
    <text evidence="1 7">Belongs to the bacterial ribosomal protein bL9 family.</text>
</comment>
<dbReference type="GO" id="GO:0005840">
    <property type="term" value="C:ribosome"/>
    <property type="evidence" value="ECO:0007669"/>
    <property type="project" value="UniProtKB-KW"/>
</dbReference>
<dbReference type="PROSITE" id="PS00651">
    <property type="entry name" value="RIBOSOMAL_L9"/>
    <property type="match status" value="1"/>
</dbReference>
<sequence>MIIKARNNMKVILIKDDKTLGKKGEIVNAKTGYARNFLLPRGIAIEATPENMETWKKNKLEEEKLEKENRAKANEIKKKISEITLTIKAKAGEGGRLFGAITSADIAKKLKQDHKIDVDKKKIELGENIKEAGMKNIDIKLYPDVVATLKVNVRPES</sequence>
<keyword evidence="2 7" id="KW-0699">rRNA-binding</keyword>
<dbReference type="SUPFAM" id="SSF55658">
    <property type="entry name" value="L9 N-domain-like"/>
    <property type="match status" value="1"/>
</dbReference>
<proteinExistence type="inferred from homology"/>
<evidence type="ECO:0000256" key="3">
    <source>
        <dbReference type="ARBA" id="ARBA00022884"/>
    </source>
</evidence>
<dbReference type="HAMAP" id="MF_00503">
    <property type="entry name" value="Ribosomal_bL9"/>
    <property type="match status" value="1"/>
</dbReference>
<dbReference type="SUPFAM" id="SSF55653">
    <property type="entry name" value="Ribosomal protein L9 C-domain"/>
    <property type="match status" value="1"/>
</dbReference>
<keyword evidence="4 7" id="KW-0689">Ribosomal protein</keyword>
<dbReference type="PATRIC" id="fig|54005.3.peg.1477"/>
<evidence type="ECO:0000259" key="8">
    <source>
        <dbReference type="PROSITE" id="PS00651"/>
    </source>
</evidence>
<evidence type="ECO:0000256" key="2">
    <source>
        <dbReference type="ARBA" id="ARBA00022730"/>
    </source>
</evidence>
<dbReference type="Pfam" id="PF03948">
    <property type="entry name" value="Ribosomal_L9_C"/>
    <property type="match status" value="1"/>
</dbReference>
<reference evidence="9 10" key="1">
    <citation type="submission" date="2016-01" db="EMBL/GenBank/DDBJ databases">
        <authorList>
            <person name="Oliw E.H."/>
        </authorList>
    </citation>
    <scope>NUCLEOTIDE SEQUENCE [LARGE SCALE GENOMIC DNA]</scope>
    <source>
        <strain evidence="9 10">CMW7756A</strain>
    </source>
</reference>
<dbReference type="GO" id="GO:1990904">
    <property type="term" value="C:ribonucleoprotein complex"/>
    <property type="evidence" value="ECO:0007669"/>
    <property type="project" value="UniProtKB-KW"/>
</dbReference>
<dbReference type="Proteomes" id="UP000070174">
    <property type="component" value="Unassembled WGS sequence"/>
</dbReference>
<feature type="domain" description="Ribosomal protein L9" evidence="8">
    <location>
        <begin position="21"/>
        <end position="48"/>
    </location>
</feature>
<dbReference type="EMBL" id="LRQE01000039">
    <property type="protein sequence ID" value="KXA28882.1"/>
    <property type="molecule type" value="Genomic_DNA"/>
</dbReference>
<gene>
    <name evidence="7" type="primary">rplI</name>
    <name evidence="9" type="ORF">HMPREF3229_01514</name>
</gene>
<dbReference type="GO" id="GO:0003735">
    <property type="term" value="F:structural constituent of ribosome"/>
    <property type="evidence" value="ECO:0007669"/>
    <property type="project" value="InterPro"/>
</dbReference>
<evidence type="ECO:0000256" key="7">
    <source>
        <dbReference type="HAMAP-Rule" id="MF_00503"/>
    </source>
</evidence>
<evidence type="ECO:0000256" key="1">
    <source>
        <dbReference type="ARBA" id="ARBA00010605"/>
    </source>
</evidence>
<name>A0A133PK05_9FIRM</name>
<keyword evidence="3 7" id="KW-0694">RNA-binding</keyword>
<evidence type="ECO:0000256" key="5">
    <source>
        <dbReference type="ARBA" id="ARBA00023274"/>
    </source>
</evidence>
<dbReference type="InterPro" id="IPR020594">
    <property type="entry name" value="Ribosomal_bL9_bac/chp"/>
</dbReference>
<comment type="caution">
    <text evidence="9">The sequence shown here is derived from an EMBL/GenBank/DDBJ whole genome shotgun (WGS) entry which is preliminary data.</text>
</comment>
<accession>A0A133PK05</accession>
<evidence type="ECO:0000256" key="4">
    <source>
        <dbReference type="ARBA" id="ARBA00022980"/>
    </source>
</evidence>
<dbReference type="InterPro" id="IPR000244">
    <property type="entry name" value="Ribosomal_bL9"/>
</dbReference>
<dbReference type="NCBIfam" id="TIGR00158">
    <property type="entry name" value="L9"/>
    <property type="match status" value="1"/>
</dbReference>
<dbReference type="InterPro" id="IPR036935">
    <property type="entry name" value="Ribosomal_bL9_N_sf"/>
</dbReference>
<dbReference type="InterPro" id="IPR009027">
    <property type="entry name" value="Ribosomal_bL9/RNase_H1_N"/>
</dbReference>
<dbReference type="AlphaFoldDB" id="A0A133PK05"/>